<evidence type="ECO:0000256" key="1">
    <source>
        <dbReference type="SAM" id="SignalP"/>
    </source>
</evidence>
<protein>
    <submittedName>
        <fullName evidence="3">XcbC</fullName>
    </submittedName>
</protein>
<comment type="caution">
    <text evidence="3">The sequence shown here is derived from an EMBL/GenBank/DDBJ whole genome shotgun (WGS) entry which is preliminary data.</text>
</comment>
<dbReference type="PANTHER" id="PTHR40446:SF2">
    <property type="entry name" value="N-ACETYLGLUCOSAMINE-1-PHOSPHODIESTER ALPHA-N-ACETYLGLUCOSAMINIDASE"/>
    <property type="match status" value="1"/>
</dbReference>
<keyword evidence="1" id="KW-0732">Signal</keyword>
<feature type="signal peptide" evidence="1">
    <location>
        <begin position="1"/>
        <end position="25"/>
    </location>
</feature>
<feature type="chain" id="PRO_5016411734" evidence="1">
    <location>
        <begin position="26"/>
        <end position="260"/>
    </location>
</feature>
<evidence type="ECO:0000259" key="2">
    <source>
        <dbReference type="Pfam" id="PF09992"/>
    </source>
</evidence>
<dbReference type="PANTHER" id="PTHR40446">
    <property type="entry name" value="N-ACETYLGLUCOSAMINE-1-PHOSPHODIESTER ALPHA-N-ACETYLGLUCOSAMINIDASE"/>
    <property type="match status" value="1"/>
</dbReference>
<dbReference type="Proteomes" id="UP000248689">
    <property type="component" value="Unassembled WGS sequence"/>
</dbReference>
<dbReference type="InterPro" id="IPR018711">
    <property type="entry name" value="NAGPA"/>
</dbReference>
<dbReference type="RefSeq" id="WP_111749297.1">
    <property type="nucleotide sequence ID" value="NZ_PTPX01000005.1"/>
</dbReference>
<organism evidence="3 4">
    <name type="scientific">Glaesserella australis</name>
    <dbReference type="NCBI Taxonomy" id="2094024"/>
    <lineage>
        <taxon>Bacteria</taxon>
        <taxon>Pseudomonadati</taxon>
        <taxon>Pseudomonadota</taxon>
        <taxon>Gammaproteobacteria</taxon>
        <taxon>Pasteurellales</taxon>
        <taxon>Pasteurellaceae</taxon>
        <taxon>Glaesserella</taxon>
    </lineage>
</organism>
<keyword evidence="4" id="KW-1185">Reference proteome</keyword>
<reference evidence="4" key="1">
    <citation type="submission" date="2018-02" db="EMBL/GenBank/DDBJ databases">
        <title>Glaesserella australis sp. nov., isolated from the lungs of pigs.</title>
        <authorList>
            <person name="Turni C."/>
            <person name="Christensen H."/>
        </authorList>
    </citation>
    <scope>NUCLEOTIDE SEQUENCE [LARGE SCALE GENOMIC DNA]</scope>
    <source>
        <strain evidence="4">HS4635</strain>
    </source>
</reference>
<accession>A0A328BYQ4</accession>
<dbReference type="Pfam" id="PF09992">
    <property type="entry name" value="NAGPA"/>
    <property type="match status" value="1"/>
</dbReference>
<evidence type="ECO:0000313" key="4">
    <source>
        <dbReference type="Proteomes" id="UP000248689"/>
    </source>
</evidence>
<dbReference type="AlphaFoldDB" id="A0A328BYQ4"/>
<sequence>MGGSIITIIKKGLLSSLLFISTVQADTNSACFHIYTENANTHIAKINLSCPNLKIIGTSFEDKGMTVSEFSQKNQTKIAINANFFRKDMTPIGLTISNRKRWENTRDTRSRTIFACTSENKCMIEAKGQITKINPKWAVAVSGWQSFNPNTAKFECATQDKIGCSQDIFTGKHPRTMIGLDEKQNLLYFVVVEGRLLSFSGMNLDELATLASKLKLTKAINLDGGGSSTFVVDTERQSDLPLFQGSEREVSNHLGIKIIN</sequence>
<dbReference type="EMBL" id="PTPX01000005">
    <property type="protein sequence ID" value="RAL19478.1"/>
    <property type="molecule type" value="Genomic_DNA"/>
</dbReference>
<gene>
    <name evidence="3" type="ORF">C5N92_02475</name>
</gene>
<evidence type="ECO:0000313" key="3">
    <source>
        <dbReference type="EMBL" id="RAL19478.1"/>
    </source>
</evidence>
<name>A0A328BYQ4_9PAST</name>
<proteinExistence type="predicted"/>
<feature type="domain" description="Phosphodiester glycosidase" evidence="2">
    <location>
        <begin position="75"/>
        <end position="256"/>
    </location>
</feature>
<dbReference type="OrthoDB" id="9809781at2"/>